<protein>
    <recommendedName>
        <fullName evidence="2">Tyr recombinase domain-containing protein</fullName>
    </recommendedName>
</protein>
<dbReference type="CDD" id="cd00397">
    <property type="entry name" value="DNA_BRE_C"/>
    <property type="match status" value="1"/>
</dbReference>
<dbReference type="Proteomes" id="UP001500888">
    <property type="component" value="Unassembled WGS sequence"/>
</dbReference>
<dbReference type="InterPro" id="IPR011010">
    <property type="entry name" value="DNA_brk_join_enz"/>
</dbReference>
<dbReference type="Gene3D" id="1.10.443.10">
    <property type="entry name" value="Intergrase catalytic core"/>
    <property type="match status" value="1"/>
</dbReference>
<dbReference type="RefSeq" id="WP_344952903.1">
    <property type="nucleotide sequence ID" value="NZ_BAAAZR010000060.1"/>
</dbReference>
<proteinExistence type="predicted"/>
<sequence>MTVELQLVDPGAPSRIGRDRLELLTALIDGPGFDPAYRPDHIVIAPDHAVYAWQCSVDQCDRIRRWGQLICSTHYYEWKSSGLGRAKFIQTARPLQPRTGVDLGSCRICADLPAHTVTTRLCKYHGERWRRYQRAHPEAGFEEWKADATTFAGFGPCRINACPYNAAFPIGLCEPHQDRYYRAGRPGGAAAPTAWRRGFEQRGEPVAISYEDEAAFLRWCSDEDPISKPGVINLAGLYPLLKAEIKWGLNGHAQVKHRANWEVGTVQRLANRCRRLKLTSLADFASTREGGRSRKDFDSFTRALILEIADGLRRIYYSPQDTKDTGFIETEHFGRRFPNTQSHFDLAGVPQRWLRDLLWEHLARVLRSAQCPRSRGPFDSARRAIIELGAFLEIDAPQGGHEPALLRSEHAERFAADLLNRERHGLPSLGLVRGNGEPSIVTFGTRRVTFNHARKVMFEALSCGESDKVGLSRSFIVALPSGGKDRKVARNPFTDDVARALADEDNLQLLAGDWDPNDRGLRDIWETIVATGRRCSEVVKLSLDCIGRYRGLPMLWHDQTKVGNYNAGIRIPEFLYDRLEDRRAKTLVVFEDRFGRPPSAEERKSLVLFPNAVRNPDGTKSISYGHFSRCFKEWVDRLDLGGHVIHQARHTLATKLLAAGASLAHIKRYLGQVSERMAEHYVKVSHSDLDDILNTVWVAGPGAANPGEQLAGSGTTPLTRHEAMALALDLSRRSTPTEGGFCIYQPVVNGDACPWNRDCTNCEKFVLSGGDLLYWRRKQEQWRSLAERAPTDEMADWLHQVFEPTARAIEGLEKALAGLGLLDQALTLDLRRPQDYYQRIWSLTFRADDLAAVAQDDEPHETGAP</sequence>
<organism evidence="3 4">
    <name type="scientific">Sphaerisporangium flaviroseum</name>
    <dbReference type="NCBI Taxonomy" id="509199"/>
    <lineage>
        <taxon>Bacteria</taxon>
        <taxon>Bacillati</taxon>
        <taxon>Actinomycetota</taxon>
        <taxon>Actinomycetes</taxon>
        <taxon>Streptosporangiales</taxon>
        <taxon>Streptosporangiaceae</taxon>
        <taxon>Sphaerisporangium</taxon>
    </lineage>
</organism>
<comment type="caution">
    <text evidence="3">The sequence shown here is derived from an EMBL/GenBank/DDBJ whole genome shotgun (WGS) entry which is preliminary data.</text>
</comment>
<evidence type="ECO:0000259" key="2">
    <source>
        <dbReference type="PROSITE" id="PS51898"/>
    </source>
</evidence>
<dbReference type="EMBL" id="BAAAZR010000060">
    <property type="protein sequence ID" value="GAA3844292.1"/>
    <property type="molecule type" value="Genomic_DNA"/>
</dbReference>
<reference evidence="4" key="1">
    <citation type="journal article" date="2019" name="Int. J. Syst. Evol. Microbiol.">
        <title>The Global Catalogue of Microorganisms (GCM) 10K type strain sequencing project: providing services to taxonomists for standard genome sequencing and annotation.</title>
        <authorList>
            <consortium name="The Broad Institute Genomics Platform"/>
            <consortium name="The Broad Institute Genome Sequencing Center for Infectious Disease"/>
            <person name="Wu L."/>
            <person name="Ma J."/>
        </authorList>
    </citation>
    <scope>NUCLEOTIDE SEQUENCE [LARGE SCALE GENOMIC DNA]</scope>
    <source>
        <strain evidence="4">JCM 16908</strain>
    </source>
</reference>
<evidence type="ECO:0000256" key="1">
    <source>
        <dbReference type="ARBA" id="ARBA00023172"/>
    </source>
</evidence>
<dbReference type="InterPro" id="IPR002104">
    <property type="entry name" value="Integrase_catalytic"/>
</dbReference>
<evidence type="ECO:0000313" key="4">
    <source>
        <dbReference type="Proteomes" id="UP001500888"/>
    </source>
</evidence>
<dbReference type="PROSITE" id="PS51898">
    <property type="entry name" value="TYR_RECOMBINASE"/>
    <property type="match status" value="1"/>
</dbReference>
<name>A0ABP7JGX1_9ACTN</name>
<feature type="domain" description="Tyr recombinase" evidence="2">
    <location>
        <begin position="487"/>
        <end position="694"/>
    </location>
</feature>
<keyword evidence="4" id="KW-1185">Reference proteome</keyword>
<keyword evidence="1" id="KW-0233">DNA recombination</keyword>
<accession>A0ABP7JGX1</accession>
<evidence type="ECO:0000313" key="3">
    <source>
        <dbReference type="EMBL" id="GAA3844292.1"/>
    </source>
</evidence>
<dbReference type="InterPro" id="IPR013762">
    <property type="entry name" value="Integrase-like_cat_sf"/>
</dbReference>
<dbReference type="SUPFAM" id="SSF56349">
    <property type="entry name" value="DNA breaking-rejoining enzymes"/>
    <property type="match status" value="1"/>
</dbReference>
<gene>
    <name evidence="3" type="ORF">GCM10022226_79240</name>
</gene>
<dbReference type="Pfam" id="PF00589">
    <property type="entry name" value="Phage_integrase"/>
    <property type="match status" value="1"/>
</dbReference>